<comment type="caution">
    <text evidence="1">The sequence shown here is derived from an EMBL/GenBank/DDBJ whole genome shotgun (WGS) entry which is preliminary data.</text>
</comment>
<sequence>MAAELGLSKLPAAWFHEVDKRNKIFEFVKGDLRLFFFRGQGKQLVVCTTGIRKKTQKVDRLSIQKAINIRNRYEQAVRRNTLEVDTNGTR</sequence>
<dbReference type="AlphaFoldDB" id="A0A953T254"/>
<dbReference type="InterPro" id="IPR009241">
    <property type="entry name" value="HigB-like"/>
</dbReference>
<evidence type="ECO:0000313" key="2">
    <source>
        <dbReference type="Proteomes" id="UP000739565"/>
    </source>
</evidence>
<protein>
    <submittedName>
        <fullName evidence="1">Type II toxin-antitoxin system RelE/ParE family toxin</fullName>
    </submittedName>
</protein>
<organism evidence="1 2">
    <name type="scientific">Zwartia hollandica</name>
    <dbReference type="NCBI Taxonomy" id="324606"/>
    <lineage>
        <taxon>Bacteria</taxon>
        <taxon>Pseudomonadati</taxon>
        <taxon>Pseudomonadota</taxon>
        <taxon>Betaproteobacteria</taxon>
        <taxon>Burkholderiales</taxon>
        <taxon>Alcaligenaceae</taxon>
        <taxon>Zwartia</taxon>
    </lineage>
</organism>
<gene>
    <name evidence="1" type="ORF">KZZ10_10435</name>
</gene>
<name>A0A953T254_9BURK</name>
<dbReference type="Pfam" id="PF05973">
    <property type="entry name" value="Gp49"/>
    <property type="match status" value="1"/>
</dbReference>
<dbReference type="RefSeq" id="WP_259661464.1">
    <property type="nucleotide sequence ID" value="NZ_JAHXRI010000007.1"/>
</dbReference>
<evidence type="ECO:0000313" key="1">
    <source>
        <dbReference type="EMBL" id="MBZ1351063.1"/>
    </source>
</evidence>
<keyword evidence="2" id="KW-1185">Reference proteome</keyword>
<reference evidence="1" key="1">
    <citation type="submission" date="2021-07" db="EMBL/GenBank/DDBJ databases">
        <title>New genus and species of the family Alcaligenaceae.</title>
        <authorList>
            <person name="Hahn M.W."/>
        </authorList>
    </citation>
    <scope>NUCLEOTIDE SEQUENCE</scope>
    <source>
        <strain evidence="1">LF4-65</strain>
    </source>
</reference>
<proteinExistence type="predicted"/>
<dbReference type="Proteomes" id="UP000739565">
    <property type="component" value="Unassembled WGS sequence"/>
</dbReference>
<dbReference type="EMBL" id="JAHXRI010000007">
    <property type="protein sequence ID" value="MBZ1351063.1"/>
    <property type="molecule type" value="Genomic_DNA"/>
</dbReference>
<accession>A0A953T254</accession>